<dbReference type="InterPro" id="IPR012132">
    <property type="entry name" value="GMC_OxRdtase"/>
</dbReference>
<dbReference type="GO" id="GO:0016614">
    <property type="term" value="F:oxidoreductase activity, acting on CH-OH group of donors"/>
    <property type="evidence" value="ECO:0007669"/>
    <property type="project" value="InterPro"/>
</dbReference>
<keyword evidence="2" id="KW-0285">Flavoprotein</keyword>
<reference evidence="4 5" key="1">
    <citation type="submission" date="2017-02" db="EMBL/GenBank/DDBJ databases">
        <title>Genomes of Trichoderma spp. with biocontrol activity.</title>
        <authorList>
            <person name="Gardiner D."/>
            <person name="Kazan K."/>
            <person name="Vos C."/>
            <person name="Harvey P."/>
        </authorList>
    </citation>
    <scope>NUCLEOTIDE SEQUENCE [LARGE SCALE GENOMIC DNA]</scope>
    <source>
        <strain evidence="4 5">A5MH</strain>
    </source>
</reference>
<dbReference type="SUPFAM" id="SSF51905">
    <property type="entry name" value="FAD/NAD(P)-binding domain"/>
    <property type="match status" value="1"/>
</dbReference>
<evidence type="ECO:0000256" key="1">
    <source>
        <dbReference type="ARBA" id="ARBA00010790"/>
    </source>
</evidence>
<dbReference type="Pfam" id="PF00732">
    <property type="entry name" value="GMC_oxred_N"/>
    <property type="match status" value="1"/>
</dbReference>
<dbReference type="GO" id="GO:0050660">
    <property type="term" value="F:flavin adenine dinucleotide binding"/>
    <property type="evidence" value="ECO:0007669"/>
    <property type="project" value="InterPro"/>
</dbReference>
<evidence type="ECO:0000256" key="2">
    <source>
        <dbReference type="RuleBase" id="RU003968"/>
    </source>
</evidence>
<dbReference type="InterPro" id="IPR036188">
    <property type="entry name" value="FAD/NAD-bd_sf"/>
</dbReference>
<evidence type="ECO:0000259" key="3">
    <source>
        <dbReference type="PROSITE" id="PS00623"/>
    </source>
</evidence>
<evidence type="ECO:0000313" key="5">
    <source>
        <dbReference type="Proteomes" id="UP000236546"/>
    </source>
</evidence>
<dbReference type="PANTHER" id="PTHR11552:SF134">
    <property type="entry name" value="GLUCOSE-METHANOL-CHOLINE OXIDOREDUCTASE N-TERMINAL DOMAIN-CONTAINING PROTEIN"/>
    <property type="match status" value="1"/>
</dbReference>
<dbReference type="EMBL" id="MTYH01000115">
    <property type="protein sequence ID" value="PNP37983.1"/>
    <property type="molecule type" value="Genomic_DNA"/>
</dbReference>
<dbReference type="OrthoDB" id="269227at2759"/>
<dbReference type="InterPro" id="IPR000172">
    <property type="entry name" value="GMC_OxRdtase_N"/>
</dbReference>
<accession>A0A2K0SXH8</accession>
<proteinExistence type="inferred from homology"/>
<dbReference type="Proteomes" id="UP000236546">
    <property type="component" value="Unassembled WGS sequence"/>
</dbReference>
<gene>
    <name evidence="4" type="ORF">TGAMA5MH_10082</name>
</gene>
<evidence type="ECO:0000313" key="4">
    <source>
        <dbReference type="EMBL" id="PNP37983.1"/>
    </source>
</evidence>
<comment type="caution">
    <text evidence="4">The sequence shown here is derived from an EMBL/GenBank/DDBJ whole genome shotgun (WGS) entry which is preliminary data.</text>
</comment>
<dbReference type="Gene3D" id="3.30.560.10">
    <property type="entry name" value="Glucose Oxidase, domain 3"/>
    <property type="match status" value="1"/>
</dbReference>
<dbReference type="AlphaFoldDB" id="A0A2K0SXH8"/>
<comment type="similarity">
    <text evidence="1 2">Belongs to the GMC oxidoreductase family.</text>
</comment>
<protein>
    <recommendedName>
        <fullName evidence="3">Glucose-methanol-choline oxidoreductase N-terminal domain-containing protein</fullName>
    </recommendedName>
</protein>
<dbReference type="Gene3D" id="3.50.50.60">
    <property type="entry name" value="FAD/NAD(P)-binding domain"/>
    <property type="match status" value="1"/>
</dbReference>
<sequence>MAETFDFIVVGGGTAGCLIAEKLASTTTKPSVALFEAGDRQESDSLRQTYHRFALALTHPELNYGSKSTPQAHYGGRQIDMIRGKGLGGSSQINFQVWSLGARGEFDAWAERTKAQEWGFKSILASIKKVLPSVDRSNMTKAEI</sequence>
<keyword evidence="2" id="KW-0274">FAD</keyword>
<name>A0A2K0SXH8_9HYPO</name>
<dbReference type="PROSITE" id="PS00623">
    <property type="entry name" value="GMC_OXRED_1"/>
    <property type="match status" value="1"/>
</dbReference>
<feature type="domain" description="Glucose-methanol-choline oxidoreductase N-terminal" evidence="3">
    <location>
        <begin position="84"/>
        <end position="107"/>
    </location>
</feature>
<dbReference type="PANTHER" id="PTHR11552">
    <property type="entry name" value="GLUCOSE-METHANOL-CHOLINE GMC OXIDOREDUCTASE"/>
    <property type="match status" value="1"/>
</dbReference>
<organism evidence="4 5">
    <name type="scientific">Trichoderma gamsii</name>
    <dbReference type="NCBI Taxonomy" id="398673"/>
    <lineage>
        <taxon>Eukaryota</taxon>
        <taxon>Fungi</taxon>
        <taxon>Dikarya</taxon>
        <taxon>Ascomycota</taxon>
        <taxon>Pezizomycotina</taxon>
        <taxon>Sordariomycetes</taxon>
        <taxon>Hypocreomycetidae</taxon>
        <taxon>Hypocreales</taxon>
        <taxon>Hypocreaceae</taxon>
        <taxon>Trichoderma</taxon>
    </lineage>
</organism>